<feature type="compositionally biased region" description="Low complexity" evidence="1">
    <location>
        <begin position="31"/>
        <end position="59"/>
    </location>
</feature>
<gene>
    <name evidence="2" type="ORF">E1295_01385</name>
</gene>
<keyword evidence="3" id="KW-1185">Reference proteome</keyword>
<sequence>MRCHSGEASPPANGTSASAAWMFAGSIATNSSARQAPAAPRVRARTSPAAPASSSTPVR</sequence>
<organism evidence="2 3">
    <name type="scientific">Nonomuraea mesophila</name>
    <dbReference type="NCBI Taxonomy" id="2530382"/>
    <lineage>
        <taxon>Bacteria</taxon>
        <taxon>Bacillati</taxon>
        <taxon>Actinomycetota</taxon>
        <taxon>Actinomycetes</taxon>
        <taxon>Streptosporangiales</taxon>
        <taxon>Streptosporangiaceae</taxon>
        <taxon>Nonomuraea</taxon>
    </lineage>
</organism>
<evidence type="ECO:0000256" key="1">
    <source>
        <dbReference type="SAM" id="MobiDB-lite"/>
    </source>
</evidence>
<name>A0A4R5FXW9_9ACTN</name>
<reference evidence="2 3" key="1">
    <citation type="submission" date="2019-03" db="EMBL/GenBank/DDBJ databases">
        <title>Draft genome sequences of novel Actinobacteria.</title>
        <authorList>
            <person name="Sahin N."/>
            <person name="Ay H."/>
            <person name="Saygin H."/>
        </authorList>
    </citation>
    <scope>NUCLEOTIDE SEQUENCE [LARGE SCALE GENOMIC DNA]</scope>
    <source>
        <strain evidence="2 3">6K102</strain>
    </source>
</reference>
<feature type="region of interest" description="Disordered" evidence="1">
    <location>
        <begin position="30"/>
        <end position="59"/>
    </location>
</feature>
<comment type="caution">
    <text evidence="2">The sequence shown here is derived from an EMBL/GenBank/DDBJ whole genome shotgun (WGS) entry which is preliminary data.</text>
</comment>
<dbReference type="Proteomes" id="UP000295136">
    <property type="component" value="Unassembled WGS sequence"/>
</dbReference>
<dbReference type="EMBL" id="SMLD01000002">
    <property type="protein sequence ID" value="TDE60004.1"/>
    <property type="molecule type" value="Genomic_DNA"/>
</dbReference>
<evidence type="ECO:0000313" key="3">
    <source>
        <dbReference type="Proteomes" id="UP000295136"/>
    </source>
</evidence>
<accession>A0A4R5FXW9</accession>
<dbReference type="AlphaFoldDB" id="A0A4R5FXW9"/>
<evidence type="ECO:0000313" key="2">
    <source>
        <dbReference type="EMBL" id="TDE60004.1"/>
    </source>
</evidence>
<proteinExistence type="predicted"/>
<protein>
    <submittedName>
        <fullName evidence="2">Uncharacterized protein</fullName>
    </submittedName>
</protein>